<dbReference type="GO" id="GO:0016301">
    <property type="term" value="F:kinase activity"/>
    <property type="evidence" value="ECO:0007669"/>
    <property type="project" value="InterPro"/>
</dbReference>
<keyword evidence="4" id="KW-1185">Reference proteome</keyword>
<evidence type="ECO:0000313" key="4">
    <source>
        <dbReference type="Proteomes" id="UP000188145"/>
    </source>
</evidence>
<dbReference type="Gene3D" id="3.30.1490.20">
    <property type="entry name" value="ATP-grasp fold, A domain"/>
    <property type="match status" value="1"/>
</dbReference>
<evidence type="ECO:0000313" key="3">
    <source>
        <dbReference type="EMBL" id="AQP46942.1"/>
    </source>
</evidence>
<dbReference type="SUPFAM" id="SSF56059">
    <property type="entry name" value="Glutathione synthetase ATP-binding domain-like"/>
    <property type="match status" value="1"/>
</dbReference>
<evidence type="ECO:0000259" key="1">
    <source>
        <dbReference type="Pfam" id="PF00391"/>
    </source>
</evidence>
<organism evidence="3 4">
    <name type="scientific">Tessaracoccus aquimaris</name>
    <dbReference type="NCBI Taxonomy" id="1332264"/>
    <lineage>
        <taxon>Bacteria</taxon>
        <taxon>Bacillati</taxon>
        <taxon>Actinomycetota</taxon>
        <taxon>Actinomycetes</taxon>
        <taxon>Propionibacteriales</taxon>
        <taxon>Propionibacteriaceae</taxon>
        <taxon>Tessaracoccus</taxon>
    </lineage>
</organism>
<dbReference type="InterPro" id="IPR013815">
    <property type="entry name" value="ATP_grasp_subdomain_1"/>
</dbReference>
<protein>
    <recommendedName>
        <fullName evidence="5">Phosphoenolpyruvate synthase</fullName>
    </recommendedName>
</protein>
<proteinExistence type="predicted"/>
<dbReference type="Proteomes" id="UP000188145">
    <property type="component" value="Chromosome"/>
</dbReference>
<name>A0A1Q2CLF6_9ACTN</name>
<feature type="domain" description="Pyruvate phosphate dikinase AMP/ATP-binding" evidence="2">
    <location>
        <begin position="231"/>
        <end position="276"/>
    </location>
</feature>
<dbReference type="Gene3D" id="3.50.30.10">
    <property type="entry name" value="Phosphohistidine domain"/>
    <property type="match status" value="1"/>
</dbReference>
<dbReference type="GO" id="GO:0005524">
    <property type="term" value="F:ATP binding"/>
    <property type="evidence" value="ECO:0007669"/>
    <property type="project" value="InterPro"/>
</dbReference>
<dbReference type="SUPFAM" id="SSF52009">
    <property type="entry name" value="Phosphohistidine domain"/>
    <property type="match status" value="1"/>
</dbReference>
<dbReference type="AlphaFoldDB" id="A0A1Q2CLF6"/>
<evidence type="ECO:0008006" key="5">
    <source>
        <dbReference type="Google" id="ProtNLM"/>
    </source>
</evidence>
<dbReference type="STRING" id="1332264.BW730_04805"/>
<dbReference type="InterPro" id="IPR036637">
    <property type="entry name" value="Phosphohistidine_dom_sf"/>
</dbReference>
<dbReference type="Pfam" id="PF01326">
    <property type="entry name" value="PPDK_N"/>
    <property type="match status" value="2"/>
</dbReference>
<evidence type="ECO:0000259" key="2">
    <source>
        <dbReference type="Pfam" id="PF01326"/>
    </source>
</evidence>
<dbReference type="PANTHER" id="PTHR43615">
    <property type="entry name" value="PHOSPHOENOLPYRUVATE SYNTHASE-RELATED"/>
    <property type="match status" value="1"/>
</dbReference>
<dbReference type="PANTHER" id="PTHR43615:SF1">
    <property type="entry name" value="PPDK_N DOMAIN-CONTAINING PROTEIN"/>
    <property type="match status" value="1"/>
</dbReference>
<dbReference type="InterPro" id="IPR002192">
    <property type="entry name" value="PPDK_AMP/ATP-bd"/>
</dbReference>
<dbReference type="Gene3D" id="3.30.470.20">
    <property type="entry name" value="ATP-grasp fold, B domain"/>
    <property type="match status" value="2"/>
</dbReference>
<dbReference type="InterPro" id="IPR051549">
    <property type="entry name" value="PEP_Utilizing_Enz"/>
</dbReference>
<dbReference type="InterPro" id="IPR008279">
    <property type="entry name" value="PEP-util_enz_mobile_dom"/>
</dbReference>
<feature type="domain" description="PEP-utilising enzyme mobile" evidence="1">
    <location>
        <begin position="716"/>
        <end position="786"/>
    </location>
</feature>
<dbReference type="OrthoDB" id="9765468at2"/>
<gene>
    <name evidence="3" type="ORF">BW730_04805</name>
</gene>
<dbReference type="RefSeq" id="WP_077685258.1">
    <property type="nucleotide sequence ID" value="NZ_CP019606.1"/>
</dbReference>
<sequence>MRLVSPLGDLTAADLTSVGGKAANLGELLAAGLPVPPGFAITTDAFQRATERAGLPVLLSRDDASPATLREAVLTAGMPSEVGAAIVDAYRGLGSGRVAVRSSATAEDLPGAAFAGQQDTFLGVEGEDAVLDAVVRCWASLFTDRAVAYRRERRISAADVRMAVVVQSMVEADVAGVMFTADPVTGDRGTTVIDAVAGLGEALVSGEVDPEHHILDVSGRPVDGPTGEALLGEANLANLALHGRLIADLFGRPQDIEWALEGDRPWILQARPMTALPPPSVALNPIQRVQAATLTEYLPIRPYPMDVTTSVARGAARMMSEIGHRYGIEGIFRDVVRDEDGVAVAIVPSMPRPTPRVLPGAFRALRNARRFRPQRWRDDPRQAAFLAEIDRMEALDLAALPWVELLEVPNRALHAQDFCRDLRIDYLPRAGVSLLRAGVVVTLLGQRRRLADLLGGVQTRTEDANDALRALAREVREEPRLAGICDPADLAAALDGDDDLARLRGRFEAYLREYGRRETVSPLLISQPTLGESRDTVLGLVLSLADEPEPATPTRSEAARAALLRHPLLRLTAAAEAVGRWIDAAREAVAFREDTHFYFTAVLPPLRRSLLEIGARLRAVGVLDDPSEVFHLVWEEVTAIRDPESLGPDEVQGLRDAVARRAARRAELRGVPMIDTRRVFRAAVQGAIASGTPAGAGTVTAVARIVTGSDEFDRLREGEVLVCPYTNPTWTPLFARAAAVVVDTGSMASHAAIVAREYGVPAIMGTGNGTATIRDGQLVTVDGSQGVVTSVGGHA</sequence>
<dbReference type="KEGG" id="tes:BW730_04805"/>
<dbReference type="EMBL" id="CP019606">
    <property type="protein sequence ID" value="AQP46942.1"/>
    <property type="molecule type" value="Genomic_DNA"/>
</dbReference>
<feature type="domain" description="Pyruvate phosphate dikinase AMP/ATP-binding" evidence="2">
    <location>
        <begin position="17"/>
        <end position="221"/>
    </location>
</feature>
<accession>A0A1Q2CLF6</accession>
<dbReference type="Pfam" id="PF00391">
    <property type="entry name" value="PEP-utilizers"/>
    <property type="match status" value="1"/>
</dbReference>
<reference evidence="4" key="1">
    <citation type="submission" date="2017-02" db="EMBL/GenBank/DDBJ databases">
        <title>Tessaracoccus aquaemaris sp. nov., isolated from the intestine of a Korean rockfish, Sebastes schlegelii, in a marine aquaculture pond.</title>
        <authorList>
            <person name="Tak E.J."/>
            <person name="Bae J.-W."/>
        </authorList>
    </citation>
    <scope>NUCLEOTIDE SEQUENCE [LARGE SCALE GENOMIC DNA]</scope>
    <source>
        <strain evidence="4">NSG39</strain>
    </source>
</reference>